<reference evidence="7" key="1">
    <citation type="journal article" date="2015" name="Nature">
        <title>Complex archaea that bridge the gap between prokaryotes and eukaryotes.</title>
        <authorList>
            <person name="Spang A."/>
            <person name="Saw J.H."/>
            <person name="Jorgensen S.L."/>
            <person name="Zaremba-Niedzwiedzka K."/>
            <person name="Martijn J."/>
            <person name="Lind A.E."/>
            <person name="van Eijk R."/>
            <person name="Schleper C."/>
            <person name="Guy L."/>
            <person name="Ettema T.J."/>
        </authorList>
    </citation>
    <scope>NUCLEOTIDE SEQUENCE</scope>
</reference>
<dbReference type="InterPro" id="IPR036890">
    <property type="entry name" value="HATPase_C_sf"/>
</dbReference>
<evidence type="ECO:0000256" key="4">
    <source>
        <dbReference type="ARBA" id="ARBA00022777"/>
    </source>
</evidence>
<dbReference type="GO" id="GO:0004673">
    <property type="term" value="F:protein histidine kinase activity"/>
    <property type="evidence" value="ECO:0007669"/>
    <property type="project" value="UniProtKB-EC"/>
</dbReference>
<dbReference type="GO" id="GO:0000160">
    <property type="term" value="P:phosphorelay signal transduction system"/>
    <property type="evidence" value="ECO:0007669"/>
    <property type="project" value="UniProtKB-KW"/>
</dbReference>
<evidence type="ECO:0000256" key="2">
    <source>
        <dbReference type="ARBA" id="ARBA00012438"/>
    </source>
</evidence>
<keyword evidence="5" id="KW-0902">Two-component regulatory system</keyword>
<dbReference type="PANTHER" id="PTHR43711">
    <property type="entry name" value="TWO-COMPONENT HISTIDINE KINASE"/>
    <property type="match status" value="1"/>
</dbReference>
<name>A0A0F8YLY2_9ZZZZ</name>
<comment type="caution">
    <text evidence="7">The sequence shown here is derived from an EMBL/GenBank/DDBJ whole genome shotgun (WGS) entry which is preliminary data.</text>
</comment>
<dbReference type="Gene3D" id="3.30.565.10">
    <property type="entry name" value="Histidine kinase-like ATPase, C-terminal domain"/>
    <property type="match status" value="1"/>
</dbReference>
<dbReference type="EMBL" id="LAZR01056172">
    <property type="protein sequence ID" value="KKK74750.1"/>
    <property type="molecule type" value="Genomic_DNA"/>
</dbReference>
<evidence type="ECO:0000256" key="1">
    <source>
        <dbReference type="ARBA" id="ARBA00000085"/>
    </source>
</evidence>
<dbReference type="PROSITE" id="PS50109">
    <property type="entry name" value="HIS_KIN"/>
    <property type="match status" value="1"/>
</dbReference>
<dbReference type="PRINTS" id="PR00344">
    <property type="entry name" value="BCTRLSENSOR"/>
</dbReference>
<dbReference type="EC" id="2.7.13.3" evidence="2"/>
<dbReference type="SMART" id="SM00387">
    <property type="entry name" value="HATPase_c"/>
    <property type="match status" value="1"/>
</dbReference>
<dbReference type="PANTHER" id="PTHR43711:SF26">
    <property type="entry name" value="SENSOR HISTIDINE KINASE RCSC"/>
    <property type="match status" value="1"/>
</dbReference>
<keyword evidence="4" id="KW-0418">Kinase</keyword>
<dbReference type="InterPro" id="IPR005467">
    <property type="entry name" value="His_kinase_dom"/>
</dbReference>
<proteinExistence type="predicted"/>
<accession>A0A0F8YLY2</accession>
<organism evidence="7">
    <name type="scientific">marine sediment metagenome</name>
    <dbReference type="NCBI Taxonomy" id="412755"/>
    <lineage>
        <taxon>unclassified sequences</taxon>
        <taxon>metagenomes</taxon>
        <taxon>ecological metagenomes</taxon>
    </lineage>
</organism>
<gene>
    <name evidence="7" type="ORF">LCGC14_2880660</name>
</gene>
<dbReference type="SUPFAM" id="SSF55874">
    <property type="entry name" value="ATPase domain of HSP90 chaperone/DNA topoisomerase II/histidine kinase"/>
    <property type="match status" value="1"/>
</dbReference>
<keyword evidence="3" id="KW-0808">Transferase</keyword>
<evidence type="ECO:0000256" key="5">
    <source>
        <dbReference type="ARBA" id="ARBA00023012"/>
    </source>
</evidence>
<dbReference type="AlphaFoldDB" id="A0A0F8YLY2"/>
<feature type="domain" description="Histidine kinase" evidence="6">
    <location>
        <begin position="23"/>
        <end position="135"/>
    </location>
</feature>
<dbReference type="InterPro" id="IPR050736">
    <property type="entry name" value="Sensor_HK_Regulatory"/>
</dbReference>
<dbReference type="InterPro" id="IPR004358">
    <property type="entry name" value="Sig_transdc_His_kin-like_C"/>
</dbReference>
<dbReference type="InterPro" id="IPR003594">
    <property type="entry name" value="HATPase_dom"/>
</dbReference>
<sequence>MHSKRWYTPVLNLKIFVKANILLKDVFENILDNAVHYNNNPSVEILVNISKTQKEGQAYIKLEFIDNGIGISNAKKETIFKKGDNGHKSGKGMGLGLSLVKKAIETYNGKIWIEDRVKGDFTKGCNFVLLIPEGVP</sequence>
<comment type="catalytic activity">
    <reaction evidence="1">
        <text>ATP + protein L-histidine = ADP + protein N-phospho-L-histidine.</text>
        <dbReference type="EC" id="2.7.13.3"/>
    </reaction>
</comment>
<evidence type="ECO:0000313" key="7">
    <source>
        <dbReference type="EMBL" id="KKK74750.1"/>
    </source>
</evidence>
<dbReference type="Pfam" id="PF02518">
    <property type="entry name" value="HATPase_c"/>
    <property type="match status" value="1"/>
</dbReference>
<protein>
    <recommendedName>
        <fullName evidence="2">histidine kinase</fullName>
        <ecNumber evidence="2">2.7.13.3</ecNumber>
    </recommendedName>
</protein>
<evidence type="ECO:0000256" key="3">
    <source>
        <dbReference type="ARBA" id="ARBA00022679"/>
    </source>
</evidence>
<evidence type="ECO:0000259" key="6">
    <source>
        <dbReference type="PROSITE" id="PS50109"/>
    </source>
</evidence>